<keyword evidence="8" id="KW-1185">Reference proteome</keyword>
<comment type="caution">
    <text evidence="7">The sequence shown here is derived from an EMBL/GenBank/DDBJ whole genome shotgun (WGS) entry which is preliminary data.</text>
</comment>
<keyword evidence="5" id="KW-0505">Motor protein</keyword>
<gene>
    <name evidence="7" type="ORF">O6P43_021921</name>
</gene>
<keyword evidence="3" id="KW-0067">ATP-binding</keyword>
<keyword evidence="1" id="KW-0493">Microtubule</keyword>
<protein>
    <submittedName>
        <fullName evidence="7">Kinesin-like protein</fullName>
    </submittedName>
</protein>
<name>A0AAD7LBZ8_QUISA</name>
<evidence type="ECO:0000256" key="1">
    <source>
        <dbReference type="ARBA" id="ARBA00022701"/>
    </source>
</evidence>
<feature type="coiled-coil region" evidence="6">
    <location>
        <begin position="250"/>
        <end position="319"/>
    </location>
</feature>
<dbReference type="Proteomes" id="UP001163823">
    <property type="component" value="Chromosome 9"/>
</dbReference>
<evidence type="ECO:0000313" key="8">
    <source>
        <dbReference type="Proteomes" id="UP001163823"/>
    </source>
</evidence>
<evidence type="ECO:0000256" key="2">
    <source>
        <dbReference type="ARBA" id="ARBA00022741"/>
    </source>
</evidence>
<dbReference type="GO" id="GO:0005874">
    <property type="term" value="C:microtubule"/>
    <property type="evidence" value="ECO:0007669"/>
    <property type="project" value="UniProtKB-KW"/>
</dbReference>
<keyword evidence="4 6" id="KW-0175">Coiled coil</keyword>
<dbReference type="PANTHER" id="PTHR37739">
    <property type="entry name" value="KINESIN-LIKE PROTEIN KIN-12D"/>
    <property type="match status" value="1"/>
</dbReference>
<feature type="coiled-coil region" evidence="6">
    <location>
        <begin position="779"/>
        <end position="897"/>
    </location>
</feature>
<evidence type="ECO:0000256" key="4">
    <source>
        <dbReference type="ARBA" id="ARBA00023054"/>
    </source>
</evidence>
<dbReference type="EMBL" id="JARAOO010000009">
    <property type="protein sequence ID" value="KAJ7955308.1"/>
    <property type="molecule type" value="Genomic_DNA"/>
</dbReference>
<keyword evidence="2" id="KW-0547">Nucleotide-binding</keyword>
<evidence type="ECO:0000256" key="5">
    <source>
        <dbReference type="ARBA" id="ARBA00023175"/>
    </source>
</evidence>
<evidence type="ECO:0000313" key="7">
    <source>
        <dbReference type="EMBL" id="KAJ7955308.1"/>
    </source>
</evidence>
<feature type="coiled-coil region" evidence="6">
    <location>
        <begin position="66"/>
        <end position="149"/>
    </location>
</feature>
<feature type="coiled-coil region" evidence="6">
    <location>
        <begin position="926"/>
        <end position="1076"/>
    </location>
</feature>
<reference evidence="7" key="1">
    <citation type="journal article" date="2023" name="Science">
        <title>Elucidation of the pathway for biosynthesis of saponin adjuvants from the soapbark tree.</title>
        <authorList>
            <person name="Reed J."/>
            <person name="Orme A."/>
            <person name="El-Demerdash A."/>
            <person name="Owen C."/>
            <person name="Martin L.B.B."/>
            <person name="Misra R.C."/>
            <person name="Kikuchi S."/>
            <person name="Rejzek M."/>
            <person name="Martin A.C."/>
            <person name="Harkess A."/>
            <person name="Leebens-Mack J."/>
            <person name="Louveau T."/>
            <person name="Stephenson M.J."/>
            <person name="Osbourn A."/>
        </authorList>
    </citation>
    <scope>NUCLEOTIDE SEQUENCE</scope>
    <source>
        <strain evidence="7">S10</strain>
    </source>
</reference>
<evidence type="ECO:0000256" key="3">
    <source>
        <dbReference type="ARBA" id="ARBA00022840"/>
    </source>
</evidence>
<dbReference type="InterPro" id="IPR044986">
    <property type="entry name" value="KIF15/KIN-12"/>
</dbReference>
<dbReference type="PANTHER" id="PTHR37739:SF18">
    <property type="entry name" value="KINESIN-LIKE PROTEIN KIN-12C"/>
    <property type="match status" value="1"/>
</dbReference>
<proteinExistence type="predicted"/>
<accession>A0AAD7LBZ8</accession>
<sequence>MVGEKEEAIKALCLEWERATMELTTFLVDGSRSLRDASGQVEGIVSSFPQVSDWIGEHVGRAVKVYVEKEETIQLLQKSLEDAQKMVVDMERKISSLKGVTVALSESQQLEGPERMDQSMLLSEMTNMVRVLESEVRLKEDQVTQAEKRADAVFLVVKWLCDRCDVAQASDVGGDSLIPRLDVGTRLSGKTNSSVKYLSLKDLKAQIETVRLGLLELESAACAFCANTDMPSAGIQTDFCSVSSVDRDLIQDFAREIQELTTKLRELKKYCKTSQHCVVESLTTRACEKCNFENQNHILNQIREELAEMNRRLGIIENTISTGGDIFRCPLMDRKLADADAWSADSSSSDSVSSTETVGYDNKFDGSSYTCNFRVPASILQIVHPKAARGSKHEDDHIESESSGSLWETSIQNEAAILCLKKELDALYDAFSKLHVRVASLLKISKKGNCSYGKDACSTMPELEGLSPSSGLRTAKTEAGDPNDREVFEELKPAGSFFTQFEESHATIEEADLLLNALVKSNENAKQVTVVWKQAGEDLMIERASLTEEIQQLKSSISYQQKENQLLADHLDNTLVEISNSTSFLKDCFLQMQIDVEKRFEVLCSDFFLTRQQMLYFVSEWRSSVEDIFFQIMEKGFVSFILYHCLIEKFICKFPCLDINHDANLIRLEEVNNLTKICSSDMGYKLIPSKEIREGRDQCVRVKTLQGERDFSNAKLIYENLTIRKELERKEELLEGLLFDFRLLQESTSNTMDIKDETEKLIFSSRHVRNELEMKTSQLDNMLIQHRELEVRLADTEKALFVSRSELVYANEKIHKFLDQIGELRELVKDLFTRKSEAEEQLEEQKEVIWGLEQELLQLNISEEKNDTSLEGIEDELRRVIGERDQLLEEVRFLSDKLEMAYALSEENEAISVEARQESEASKQYAEEKEEEVKILENSVEELESTIHVLEKKVFEMDEEVGRHRLIRESLEVELQAFRQRLLTIERLPQNTDSESTSVQQAEGKISRQLSNKLLELHEAHNRIKVLEEEREDQDKEIKQCKEYISEVVLHAEAQASQYQQKYKTMESMFREVKAELSNSVSSAPTADKIEKTPLRTRGSSSPFRCIASLVQQMNLEKDQELSMARHHIEELEALATSRQKEVCVLNTRLAAAESMTHDVIRDLLGVKLDMTNYANLIDQHQVLKLVEEAHQHTDDFFAKEEEILYLRKQIDDLLKERESCILELKNREADNFATQITVQQLQERHQLLFAQNEILKMDKANLMKKVVDLDDMVKTLLVTPSIQQHNQQISKIKGDVDFTKRLSHPGRLVSRVNHELKYRQAGGSNQRG</sequence>
<evidence type="ECO:0000256" key="6">
    <source>
        <dbReference type="SAM" id="Coils"/>
    </source>
</evidence>
<feature type="coiled-coil region" evidence="6">
    <location>
        <begin position="536"/>
        <end position="563"/>
    </location>
</feature>
<dbReference type="GO" id="GO:0005524">
    <property type="term" value="F:ATP binding"/>
    <property type="evidence" value="ECO:0007669"/>
    <property type="project" value="UniProtKB-KW"/>
</dbReference>
<dbReference type="KEGG" id="qsa:O6P43_021921"/>
<organism evidence="7 8">
    <name type="scientific">Quillaja saponaria</name>
    <name type="common">Soap bark tree</name>
    <dbReference type="NCBI Taxonomy" id="32244"/>
    <lineage>
        <taxon>Eukaryota</taxon>
        <taxon>Viridiplantae</taxon>
        <taxon>Streptophyta</taxon>
        <taxon>Embryophyta</taxon>
        <taxon>Tracheophyta</taxon>
        <taxon>Spermatophyta</taxon>
        <taxon>Magnoliopsida</taxon>
        <taxon>eudicotyledons</taxon>
        <taxon>Gunneridae</taxon>
        <taxon>Pentapetalae</taxon>
        <taxon>rosids</taxon>
        <taxon>fabids</taxon>
        <taxon>Fabales</taxon>
        <taxon>Quillajaceae</taxon>
        <taxon>Quillaja</taxon>
    </lineage>
</organism>